<evidence type="ECO:0000256" key="1">
    <source>
        <dbReference type="ARBA" id="ARBA00004418"/>
    </source>
</evidence>
<feature type="signal peptide" evidence="6">
    <location>
        <begin position="1"/>
        <end position="28"/>
    </location>
</feature>
<evidence type="ECO:0000256" key="5">
    <source>
        <dbReference type="ARBA" id="ARBA00023186"/>
    </source>
</evidence>
<dbReference type="GO" id="GO:0071555">
    <property type="term" value="P:cell wall organization"/>
    <property type="evidence" value="ECO:0007669"/>
    <property type="project" value="InterPro"/>
</dbReference>
<evidence type="ECO:0000313" key="10">
    <source>
        <dbReference type="Proteomes" id="UP000294829"/>
    </source>
</evidence>
<organism evidence="9 10">
    <name type="scientific">Sapientia aquatica</name>
    <dbReference type="NCBI Taxonomy" id="1549640"/>
    <lineage>
        <taxon>Bacteria</taxon>
        <taxon>Pseudomonadati</taxon>
        <taxon>Pseudomonadota</taxon>
        <taxon>Betaproteobacteria</taxon>
        <taxon>Burkholderiales</taxon>
        <taxon>Oxalobacteraceae</taxon>
        <taxon>Sapientia</taxon>
    </lineage>
</organism>
<gene>
    <name evidence="9" type="ORF">E2I14_12505</name>
</gene>
<comment type="similarity">
    <text evidence="2">Belongs to the periplasmic pilus chaperone family.</text>
</comment>
<name>A0A4V3AUN4_9BURK</name>
<reference evidence="9 10" key="1">
    <citation type="submission" date="2019-03" db="EMBL/GenBank/DDBJ databases">
        <title>Sapientia aquatica gen. nov., sp. nov., isolated from a crater lake.</title>
        <authorList>
            <person name="Felfoldi T."/>
            <person name="Szabo A."/>
            <person name="Toth E."/>
            <person name="Schumann P."/>
            <person name="Keki Z."/>
            <person name="Marialigeti K."/>
            <person name="Mathe I."/>
        </authorList>
    </citation>
    <scope>NUCLEOTIDE SEQUENCE [LARGE SCALE GENOMIC DNA]</scope>
    <source>
        <strain evidence="9 10">SA-152</strain>
    </source>
</reference>
<dbReference type="Pfam" id="PF02753">
    <property type="entry name" value="PapD_C"/>
    <property type="match status" value="1"/>
</dbReference>
<evidence type="ECO:0000259" key="7">
    <source>
        <dbReference type="Pfam" id="PF00345"/>
    </source>
</evidence>
<evidence type="ECO:0000256" key="3">
    <source>
        <dbReference type="ARBA" id="ARBA00022729"/>
    </source>
</evidence>
<dbReference type="InterPro" id="IPR016148">
    <property type="entry name" value="Pili_assmbl_chaperone_C"/>
</dbReference>
<keyword evidence="10" id="KW-1185">Reference proteome</keyword>
<dbReference type="InterPro" id="IPR013783">
    <property type="entry name" value="Ig-like_fold"/>
</dbReference>
<dbReference type="SUPFAM" id="SSF49584">
    <property type="entry name" value="Periplasmic chaperone C-domain"/>
    <property type="match status" value="1"/>
</dbReference>
<dbReference type="InterPro" id="IPR001829">
    <property type="entry name" value="Pili_assmbl_chaperone_bac"/>
</dbReference>
<dbReference type="PANTHER" id="PTHR30251:SF2">
    <property type="entry name" value="FIMBRIAL CHAPERONE YADV-RELATED"/>
    <property type="match status" value="1"/>
</dbReference>
<keyword evidence="5" id="KW-0143">Chaperone</keyword>
<dbReference type="Pfam" id="PF00345">
    <property type="entry name" value="PapD_N"/>
    <property type="match status" value="1"/>
</dbReference>
<dbReference type="EMBL" id="SMYL01000006">
    <property type="protein sequence ID" value="TDK65375.1"/>
    <property type="molecule type" value="Genomic_DNA"/>
</dbReference>
<dbReference type="InterPro" id="IPR036316">
    <property type="entry name" value="Pili_assmbl_chap_C_dom_sf"/>
</dbReference>
<protein>
    <submittedName>
        <fullName evidence="9">Molecular chaperone</fullName>
    </submittedName>
</protein>
<keyword evidence="3 6" id="KW-0732">Signal</keyword>
<dbReference type="SUPFAM" id="SSF49354">
    <property type="entry name" value="PapD-like"/>
    <property type="match status" value="1"/>
</dbReference>
<sequence length="246" mass="27188">MRRQLLASHFAMLMILVLTTILSSNAHADIILNGTRIIYDDNKRDALVVVSNPSDRPYAVQVWINTDLDDNSTIVPFVTTPQLFRLDAGKEQSVRILRLPANLPSDRESLFFLNAQEIPSATPSAENSLKIAIRTRVKLFFRPKQLRGSLYEALAMLKWSLVQKAGQSVLHLTNPSAFHISFVGIYVEENGKKSEIADPKMVAPMSEIDYSLATPITGNGAQVSFSAINDSGGYTELKPVALTSTR</sequence>
<feature type="domain" description="Pili assembly chaperone N-terminal" evidence="7">
    <location>
        <begin position="30"/>
        <end position="146"/>
    </location>
</feature>
<feature type="chain" id="PRO_5020744449" evidence="6">
    <location>
        <begin position="29"/>
        <end position="246"/>
    </location>
</feature>
<evidence type="ECO:0000259" key="8">
    <source>
        <dbReference type="Pfam" id="PF02753"/>
    </source>
</evidence>
<evidence type="ECO:0000256" key="4">
    <source>
        <dbReference type="ARBA" id="ARBA00022764"/>
    </source>
</evidence>
<comment type="caution">
    <text evidence="9">The sequence shown here is derived from an EMBL/GenBank/DDBJ whole genome shotgun (WGS) entry which is preliminary data.</text>
</comment>
<evidence type="ECO:0000256" key="2">
    <source>
        <dbReference type="ARBA" id="ARBA00007399"/>
    </source>
</evidence>
<evidence type="ECO:0000313" key="9">
    <source>
        <dbReference type="EMBL" id="TDK65375.1"/>
    </source>
</evidence>
<dbReference type="InterPro" id="IPR050643">
    <property type="entry name" value="Periplasmic_pilus_chap"/>
</dbReference>
<proteinExistence type="inferred from homology"/>
<keyword evidence="4" id="KW-0574">Periplasm</keyword>
<comment type="subcellular location">
    <subcellularLocation>
        <location evidence="1">Periplasm</location>
    </subcellularLocation>
</comment>
<dbReference type="InterPro" id="IPR016147">
    <property type="entry name" value="Pili_assmbl_chaperone_N"/>
</dbReference>
<dbReference type="Proteomes" id="UP000294829">
    <property type="component" value="Unassembled WGS sequence"/>
</dbReference>
<dbReference type="OrthoDB" id="9131059at2"/>
<evidence type="ECO:0000256" key="6">
    <source>
        <dbReference type="SAM" id="SignalP"/>
    </source>
</evidence>
<dbReference type="InterPro" id="IPR008962">
    <property type="entry name" value="PapD-like_sf"/>
</dbReference>
<dbReference type="PANTHER" id="PTHR30251">
    <property type="entry name" value="PILUS ASSEMBLY CHAPERONE"/>
    <property type="match status" value="1"/>
</dbReference>
<accession>A0A4V3AUN4</accession>
<dbReference type="AlphaFoldDB" id="A0A4V3AUN4"/>
<feature type="domain" description="Pili assembly chaperone C-terminal" evidence="8">
    <location>
        <begin position="173"/>
        <end position="235"/>
    </location>
</feature>
<dbReference type="PRINTS" id="PR00969">
    <property type="entry name" value="CHAPERONPILI"/>
</dbReference>
<dbReference type="Gene3D" id="2.60.40.10">
    <property type="entry name" value="Immunoglobulins"/>
    <property type="match status" value="2"/>
</dbReference>
<dbReference type="GO" id="GO:0030288">
    <property type="term" value="C:outer membrane-bounded periplasmic space"/>
    <property type="evidence" value="ECO:0007669"/>
    <property type="project" value="InterPro"/>
</dbReference>